<name>A0ABR7J8I2_9FLAO</name>
<dbReference type="RefSeq" id="WP_187010287.1">
    <property type="nucleotide sequence ID" value="NZ_JACRUI010000003.1"/>
</dbReference>
<comment type="caution">
    <text evidence="2">The sequence shown here is derived from an EMBL/GenBank/DDBJ whole genome shotgun (WGS) entry which is preliminary data.</text>
</comment>
<feature type="transmembrane region" description="Helical" evidence="1">
    <location>
        <begin position="6"/>
        <end position="25"/>
    </location>
</feature>
<reference evidence="2 3" key="1">
    <citation type="submission" date="2020-08" db="EMBL/GenBank/DDBJ databases">
        <title>Description of novel Flavobacterium F-380 isolate.</title>
        <authorList>
            <person name="Saticioglu I.B."/>
            <person name="Duman M."/>
            <person name="Altun S."/>
        </authorList>
    </citation>
    <scope>NUCLEOTIDE SEQUENCE [LARGE SCALE GENOMIC DNA]</scope>
    <source>
        <strain evidence="2 3">F-380</strain>
    </source>
</reference>
<dbReference type="Proteomes" id="UP000629963">
    <property type="component" value="Unassembled WGS sequence"/>
</dbReference>
<evidence type="ECO:0000256" key="1">
    <source>
        <dbReference type="SAM" id="Phobius"/>
    </source>
</evidence>
<keyword evidence="1" id="KW-0472">Membrane</keyword>
<accession>A0ABR7J8I2</accession>
<organism evidence="2 3">
    <name type="scientific">Flavobacterium kayseriense</name>
    <dbReference type="NCBI Taxonomy" id="2764714"/>
    <lineage>
        <taxon>Bacteria</taxon>
        <taxon>Pseudomonadati</taxon>
        <taxon>Bacteroidota</taxon>
        <taxon>Flavobacteriia</taxon>
        <taxon>Flavobacteriales</taxon>
        <taxon>Flavobacteriaceae</taxon>
        <taxon>Flavobacterium</taxon>
    </lineage>
</organism>
<proteinExistence type="predicted"/>
<feature type="transmembrane region" description="Helical" evidence="1">
    <location>
        <begin position="32"/>
        <end position="51"/>
    </location>
</feature>
<protein>
    <recommendedName>
        <fullName evidence="4">DUF2892 domain-containing protein</fullName>
    </recommendedName>
</protein>
<keyword evidence="3" id="KW-1185">Reference proteome</keyword>
<evidence type="ECO:0008006" key="4">
    <source>
        <dbReference type="Google" id="ProtNLM"/>
    </source>
</evidence>
<evidence type="ECO:0000313" key="2">
    <source>
        <dbReference type="EMBL" id="MBC5841786.1"/>
    </source>
</evidence>
<gene>
    <name evidence="2" type="ORF">H8R23_10250</name>
</gene>
<keyword evidence="1" id="KW-1133">Transmembrane helix</keyword>
<sequence>MLKILFTNWNFMRAIRLILGVYIIIQSFQTQQYLMIILGVVFTVMALFSVGCCGNNACAIPSKKEENE</sequence>
<dbReference type="EMBL" id="JACRUJ010000003">
    <property type="protein sequence ID" value="MBC5841786.1"/>
    <property type="molecule type" value="Genomic_DNA"/>
</dbReference>
<evidence type="ECO:0000313" key="3">
    <source>
        <dbReference type="Proteomes" id="UP000629963"/>
    </source>
</evidence>
<keyword evidence="1" id="KW-0812">Transmembrane</keyword>